<dbReference type="Pfam" id="PF01715">
    <property type="entry name" value="IPPT"/>
    <property type="match status" value="1"/>
</dbReference>
<gene>
    <name evidence="1" type="ORF">H0A76_13215</name>
</gene>
<dbReference type="Proteomes" id="UP000568751">
    <property type="component" value="Unassembled WGS sequence"/>
</dbReference>
<proteinExistence type="predicted"/>
<evidence type="ECO:0000313" key="1">
    <source>
        <dbReference type="EMBL" id="NYT28715.1"/>
    </source>
</evidence>
<dbReference type="Gene3D" id="3.40.50.300">
    <property type="entry name" value="P-loop containing nucleotide triphosphate hydrolases"/>
    <property type="match status" value="1"/>
</dbReference>
<evidence type="ECO:0008006" key="3">
    <source>
        <dbReference type="Google" id="ProtNLM"/>
    </source>
</evidence>
<name>A0A853FAT3_9GAMM</name>
<dbReference type="AlphaFoldDB" id="A0A853FAT3"/>
<accession>A0A853FAT3</accession>
<comment type="caution">
    <text evidence="1">The sequence shown here is derived from an EMBL/GenBank/DDBJ whole genome shotgun (WGS) entry which is preliminary data.</text>
</comment>
<organism evidence="1 2">
    <name type="scientific">Candidatus Thiodubiliella endoseptemdiera</name>
    <dbReference type="NCBI Taxonomy" id="2738886"/>
    <lineage>
        <taxon>Bacteria</taxon>
        <taxon>Pseudomonadati</taxon>
        <taxon>Pseudomonadota</taxon>
        <taxon>Gammaproteobacteria</taxon>
        <taxon>Candidatus Pseudothioglobaceae</taxon>
        <taxon>Candidatus Thiodubiliella</taxon>
    </lineage>
</organism>
<sequence length="77" mass="9199">MDRCILGYLKYCQQHHVKQNCLWQHLNNKINLKEMIDQAIIATRQLCKRQSTWLRSEKDALTLETPDIAKVLEFLEK</sequence>
<protein>
    <recommendedName>
        <fullName evidence="3">tRNA dimethylallyltransferase</fullName>
    </recommendedName>
</protein>
<evidence type="ECO:0000313" key="2">
    <source>
        <dbReference type="Proteomes" id="UP000568751"/>
    </source>
</evidence>
<dbReference type="EMBL" id="JACCHT010000019">
    <property type="protein sequence ID" value="NYT28715.1"/>
    <property type="molecule type" value="Genomic_DNA"/>
</dbReference>
<dbReference type="InterPro" id="IPR027417">
    <property type="entry name" value="P-loop_NTPase"/>
</dbReference>
<reference evidence="1 2" key="1">
    <citation type="submission" date="2020-05" db="EMBL/GenBank/DDBJ databases">
        <title>Horizontal transmission and recombination maintain forever young bacterial symbiont genomes.</title>
        <authorList>
            <person name="Russell S.L."/>
            <person name="Pepper-Tunick E."/>
            <person name="Svedberg J."/>
            <person name="Byrne A."/>
            <person name="Ruelas Castillo J."/>
            <person name="Vollmers C."/>
            <person name="Beinart R.A."/>
            <person name="Corbett-Detig R."/>
        </authorList>
    </citation>
    <scope>NUCLEOTIDE SEQUENCE [LARGE SCALE GENOMIC DNA]</scope>
    <source>
        <strain evidence="1">455</strain>
    </source>
</reference>